<accession>A0AAE3SF83</accession>
<evidence type="ECO:0000313" key="1">
    <source>
        <dbReference type="EMBL" id="MCW3785913.1"/>
    </source>
</evidence>
<organism evidence="1 2">
    <name type="scientific">Plebeiibacterium sediminum</name>
    <dbReference type="NCBI Taxonomy" id="2992112"/>
    <lineage>
        <taxon>Bacteria</taxon>
        <taxon>Pseudomonadati</taxon>
        <taxon>Bacteroidota</taxon>
        <taxon>Bacteroidia</taxon>
        <taxon>Marinilabiliales</taxon>
        <taxon>Marinilabiliaceae</taxon>
        <taxon>Plebeiibacterium</taxon>
    </lineage>
</organism>
<sequence>MDFSKVYCKSERFVEKSIGNEKVLVPLTDNVADMNHVLTLNEVGTFLYDQVNGEKSVSDILSLLLEEYDVSNEIAKKDIEQFINNTVSKGILFEKQ</sequence>
<dbReference type="Pfam" id="PF05402">
    <property type="entry name" value="PqqD"/>
    <property type="match status" value="1"/>
</dbReference>
<keyword evidence="2" id="KW-1185">Reference proteome</keyword>
<gene>
    <name evidence="1" type="ORF">OM075_05510</name>
</gene>
<dbReference type="AlphaFoldDB" id="A0AAE3SF83"/>
<evidence type="ECO:0000313" key="2">
    <source>
        <dbReference type="Proteomes" id="UP001209229"/>
    </source>
</evidence>
<protein>
    <submittedName>
        <fullName evidence="1">PqqD family protein</fullName>
    </submittedName>
</protein>
<proteinExistence type="predicted"/>
<dbReference type="InterPro" id="IPR041881">
    <property type="entry name" value="PqqD_sf"/>
</dbReference>
<dbReference type="InterPro" id="IPR008792">
    <property type="entry name" value="PQQD"/>
</dbReference>
<dbReference type="RefSeq" id="WP_301189484.1">
    <property type="nucleotide sequence ID" value="NZ_JAPDPJ010000007.1"/>
</dbReference>
<name>A0AAE3SF83_9BACT</name>
<dbReference type="EMBL" id="JAPDPJ010000007">
    <property type="protein sequence ID" value="MCW3785913.1"/>
    <property type="molecule type" value="Genomic_DNA"/>
</dbReference>
<dbReference type="Proteomes" id="UP001209229">
    <property type="component" value="Unassembled WGS sequence"/>
</dbReference>
<reference evidence="1" key="1">
    <citation type="submission" date="2022-10" db="EMBL/GenBank/DDBJ databases">
        <authorList>
            <person name="Yu W.X."/>
        </authorList>
    </citation>
    <scope>NUCLEOTIDE SEQUENCE</scope>
    <source>
        <strain evidence="1">AAT</strain>
    </source>
</reference>
<dbReference type="Gene3D" id="1.10.10.1150">
    <property type="entry name" value="Coenzyme PQQ synthesis protein D (PqqD)"/>
    <property type="match status" value="1"/>
</dbReference>
<comment type="caution">
    <text evidence="1">The sequence shown here is derived from an EMBL/GenBank/DDBJ whole genome shotgun (WGS) entry which is preliminary data.</text>
</comment>